<dbReference type="RefSeq" id="WP_381169157.1">
    <property type="nucleotide sequence ID" value="NZ_JBHSFK010000075.1"/>
</dbReference>
<keyword evidence="2" id="KW-1185">Reference proteome</keyword>
<proteinExistence type="predicted"/>
<protein>
    <submittedName>
        <fullName evidence="1">WXG100 family type VII secretion target</fullName>
    </submittedName>
</protein>
<dbReference type="EMBL" id="JBHSFK010000075">
    <property type="protein sequence ID" value="MFC4508303.1"/>
    <property type="molecule type" value="Genomic_DNA"/>
</dbReference>
<evidence type="ECO:0000313" key="1">
    <source>
        <dbReference type="EMBL" id="MFC4508303.1"/>
    </source>
</evidence>
<name>A0ABV9BD63_9ACTN</name>
<comment type="caution">
    <text evidence="1">The sequence shown here is derived from an EMBL/GenBank/DDBJ whole genome shotgun (WGS) entry which is preliminary data.</text>
</comment>
<organism evidence="1 2">
    <name type="scientific">Streptomyces vulcanius</name>
    <dbReference type="NCBI Taxonomy" id="1441876"/>
    <lineage>
        <taxon>Bacteria</taxon>
        <taxon>Bacillati</taxon>
        <taxon>Actinomycetota</taxon>
        <taxon>Actinomycetes</taxon>
        <taxon>Kitasatosporales</taxon>
        <taxon>Streptomycetaceae</taxon>
        <taxon>Streptomyces</taxon>
    </lineage>
</organism>
<reference evidence="2" key="1">
    <citation type="journal article" date="2019" name="Int. J. Syst. Evol. Microbiol.">
        <title>The Global Catalogue of Microorganisms (GCM) 10K type strain sequencing project: providing services to taxonomists for standard genome sequencing and annotation.</title>
        <authorList>
            <consortium name="The Broad Institute Genomics Platform"/>
            <consortium name="The Broad Institute Genome Sequencing Center for Infectious Disease"/>
            <person name="Wu L."/>
            <person name="Ma J."/>
        </authorList>
    </citation>
    <scope>NUCLEOTIDE SEQUENCE [LARGE SCALE GENOMIC DNA]</scope>
    <source>
        <strain evidence="2">CGMCC 4.7177</strain>
    </source>
</reference>
<dbReference type="SUPFAM" id="SSF140453">
    <property type="entry name" value="EsxAB dimer-like"/>
    <property type="match status" value="1"/>
</dbReference>
<dbReference type="InterPro" id="IPR036689">
    <property type="entry name" value="ESAT-6-like_sf"/>
</dbReference>
<evidence type="ECO:0000313" key="2">
    <source>
        <dbReference type="Proteomes" id="UP001595839"/>
    </source>
</evidence>
<dbReference type="Proteomes" id="UP001595839">
    <property type="component" value="Unassembled WGS sequence"/>
</dbReference>
<sequence length="106" mass="12133">MPNFNDGEIFVDYQHSNNAADDLVFQTHAIAKTLESLDMELNELKKTWIGGDADLYRIKQAAWDGAVKELEGMLHSNAGLLNQIVENYQWSESRLTQLWEDVHIGR</sequence>
<accession>A0ABV9BD63</accession>
<gene>
    <name evidence="1" type="ORF">ACFPIH_54500</name>
</gene>
<dbReference type="Gene3D" id="1.10.287.1060">
    <property type="entry name" value="ESAT-6-like"/>
    <property type="match status" value="1"/>
</dbReference>